<dbReference type="GO" id="GO:0032259">
    <property type="term" value="P:methylation"/>
    <property type="evidence" value="ECO:0007669"/>
    <property type="project" value="UniProtKB-KW"/>
</dbReference>
<dbReference type="InterPro" id="IPR029068">
    <property type="entry name" value="Glyas_Bleomycin-R_OHBP_Dase"/>
</dbReference>
<dbReference type="CDD" id="cd06588">
    <property type="entry name" value="PhnB_like"/>
    <property type="match status" value="1"/>
</dbReference>
<dbReference type="STRING" id="54.SAMN02745121_02355"/>
<dbReference type="EMBL" id="FOMX01000006">
    <property type="protein sequence ID" value="SFD94502.1"/>
    <property type="molecule type" value="Genomic_DNA"/>
</dbReference>
<evidence type="ECO:0000313" key="3">
    <source>
        <dbReference type="Proteomes" id="UP000199400"/>
    </source>
</evidence>
<keyword evidence="2" id="KW-0808">Transferase</keyword>
<keyword evidence="3" id="KW-1185">Reference proteome</keyword>
<gene>
    <name evidence="2" type="ORF">SAMN02745121_02355</name>
</gene>
<dbReference type="PIRSF" id="PIRSF021700">
    <property type="entry name" value="3_dmu_93_MTrfase"/>
    <property type="match status" value="1"/>
</dbReference>
<dbReference type="PANTHER" id="PTHR33990:SF2">
    <property type="entry name" value="PHNB-LIKE DOMAIN-CONTAINING PROTEIN"/>
    <property type="match status" value="1"/>
</dbReference>
<keyword evidence="2" id="KW-0830">Ubiquinone</keyword>
<dbReference type="OrthoDB" id="5293819at2"/>
<name>A0A1I1WHG6_9BACT</name>
<reference evidence="3" key="1">
    <citation type="submission" date="2016-10" db="EMBL/GenBank/DDBJ databases">
        <authorList>
            <person name="Varghese N."/>
            <person name="Submissions S."/>
        </authorList>
    </citation>
    <scope>NUCLEOTIDE SEQUENCE [LARGE SCALE GENOMIC DNA]</scope>
    <source>
        <strain evidence="3">ATCC 25963</strain>
    </source>
</reference>
<feature type="domain" description="PhnB-like" evidence="1">
    <location>
        <begin position="8"/>
        <end position="127"/>
    </location>
</feature>
<dbReference type="Pfam" id="PF06983">
    <property type="entry name" value="3-dmu-9_3-mt"/>
    <property type="match status" value="1"/>
</dbReference>
<organism evidence="2 3">
    <name type="scientific">Nannocystis exedens</name>
    <dbReference type="NCBI Taxonomy" id="54"/>
    <lineage>
        <taxon>Bacteria</taxon>
        <taxon>Pseudomonadati</taxon>
        <taxon>Myxococcota</taxon>
        <taxon>Polyangia</taxon>
        <taxon>Nannocystales</taxon>
        <taxon>Nannocystaceae</taxon>
        <taxon>Nannocystis</taxon>
    </lineage>
</organism>
<dbReference type="GO" id="GO:0008168">
    <property type="term" value="F:methyltransferase activity"/>
    <property type="evidence" value="ECO:0007669"/>
    <property type="project" value="UniProtKB-KW"/>
</dbReference>
<dbReference type="Gene3D" id="3.10.180.10">
    <property type="entry name" value="2,3-Dihydroxybiphenyl 1,2-Dioxygenase, domain 1"/>
    <property type="match status" value="1"/>
</dbReference>
<evidence type="ECO:0000313" key="2">
    <source>
        <dbReference type="EMBL" id="SFD94502.1"/>
    </source>
</evidence>
<dbReference type="InterPro" id="IPR009725">
    <property type="entry name" value="3_dmu_93_MTrfase"/>
</dbReference>
<sequence length="167" mass="18467">MAAKIKQRISTFLWFDHQAEEAANFYASIFPNSSIDKITRYSHESSVPGMPKPGSVMTVGFTLDGVEFGALNGGPQFKFTEAISLVVHCESQAEVDHYWDRLGEGGDPKAQQCGWLKDKFGVSWQVVPDALFEVLEDPDPERARRATAAMMQMKKIDIAALRRAAAG</sequence>
<keyword evidence="2" id="KW-0489">Methyltransferase</keyword>
<protein>
    <submittedName>
        <fullName evidence="2">Glyoxalase superfamily enzyme, possibly 3-demethylubiquinone-9 3-methyltransferase</fullName>
    </submittedName>
</protein>
<proteinExistence type="predicted"/>
<dbReference type="PANTHER" id="PTHR33990">
    <property type="entry name" value="PROTEIN YJDN-RELATED"/>
    <property type="match status" value="1"/>
</dbReference>
<evidence type="ECO:0000259" key="1">
    <source>
        <dbReference type="Pfam" id="PF06983"/>
    </source>
</evidence>
<dbReference type="SUPFAM" id="SSF54593">
    <property type="entry name" value="Glyoxalase/Bleomycin resistance protein/Dihydroxybiphenyl dioxygenase"/>
    <property type="match status" value="1"/>
</dbReference>
<dbReference type="Proteomes" id="UP000199400">
    <property type="component" value="Unassembled WGS sequence"/>
</dbReference>
<dbReference type="InterPro" id="IPR028973">
    <property type="entry name" value="PhnB-like"/>
</dbReference>
<accession>A0A1I1WHG6</accession>
<dbReference type="RefSeq" id="WP_096326112.1">
    <property type="nucleotide sequence ID" value="NZ_FOMX01000006.1"/>
</dbReference>
<dbReference type="AlphaFoldDB" id="A0A1I1WHG6"/>